<dbReference type="PANTHER" id="PTHR46667">
    <property type="entry name" value="OS05G0182700 PROTEIN"/>
    <property type="match status" value="1"/>
</dbReference>
<sequence>MALQAGVSTSKVLILIGAGLTGSVVLRSGRLSDLIAQLQELLKGVNEAEISPNKYDTAVLAAQIRQLAQEIRELAVSRPVTIFNGNSSSNGGYASYLVPAAALGAMGYCYMWWKARLLLGWSISDVMFVTKRNMANAVASVSKQLDNVNKALAATKRHLTLKLENLDWKVEEHKETTKLIANNVNEVKSNLSQIGFDVASIHQMLSGLEGKVELLESKQCFWVIDIFLHFLPTSQDMTNSGLWYLCQVAGGIKDGLNTRLFEDVGAKVANHSTIKFEEKSLKGLQFIADAKDLEMIDKSITTTTKNDLGNFRGENVKIWKNRIHRSCPVSISLSRDIMSPDT</sequence>
<gene>
    <name evidence="2" type="ORF">CJ030_MR6G024797</name>
</gene>
<dbReference type="Pfam" id="PF07889">
    <property type="entry name" value="DUF1664"/>
    <property type="match status" value="1"/>
</dbReference>
<evidence type="ECO:0000313" key="3">
    <source>
        <dbReference type="Proteomes" id="UP000516437"/>
    </source>
</evidence>
<evidence type="ECO:0000259" key="1">
    <source>
        <dbReference type="Pfam" id="PF07889"/>
    </source>
</evidence>
<dbReference type="PANTHER" id="PTHR46667:SF1">
    <property type="entry name" value="OS09G0482740 PROTEIN"/>
    <property type="match status" value="1"/>
</dbReference>
<evidence type="ECO:0000313" key="2">
    <source>
        <dbReference type="EMBL" id="KAB1208761.1"/>
    </source>
</evidence>
<dbReference type="EMBL" id="RXIC02000024">
    <property type="protein sequence ID" value="KAB1208761.1"/>
    <property type="molecule type" value="Genomic_DNA"/>
</dbReference>
<feature type="domain" description="DUF1664" evidence="1">
    <location>
        <begin position="91"/>
        <end position="219"/>
    </location>
</feature>
<keyword evidence="3" id="KW-1185">Reference proteome</keyword>
<dbReference type="InterPro" id="IPR012458">
    <property type="entry name" value="DUF1664"/>
</dbReference>
<proteinExistence type="predicted"/>
<accession>A0A6A1V7U9</accession>
<comment type="caution">
    <text evidence="2">The sequence shown here is derived from an EMBL/GenBank/DDBJ whole genome shotgun (WGS) entry which is preliminary data.</text>
</comment>
<reference evidence="2 3" key="1">
    <citation type="journal article" date="2019" name="Plant Biotechnol. J.">
        <title>The red bayberry genome and genetic basis of sex determination.</title>
        <authorList>
            <person name="Jia H.M."/>
            <person name="Jia H.J."/>
            <person name="Cai Q.L."/>
            <person name="Wang Y."/>
            <person name="Zhao H.B."/>
            <person name="Yang W.F."/>
            <person name="Wang G.Y."/>
            <person name="Li Y.H."/>
            <person name="Zhan D.L."/>
            <person name="Shen Y.T."/>
            <person name="Niu Q.F."/>
            <person name="Chang L."/>
            <person name="Qiu J."/>
            <person name="Zhao L."/>
            <person name="Xie H.B."/>
            <person name="Fu W.Y."/>
            <person name="Jin J."/>
            <person name="Li X.W."/>
            <person name="Jiao Y."/>
            <person name="Zhou C.C."/>
            <person name="Tu T."/>
            <person name="Chai C.Y."/>
            <person name="Gao J.L."/>
            <person name="Fan L.J."/>
            <person name="van de Weg E."/>
            <person name="Wang J.Y."/>
            <person name="Gao Z.S."/>
        </authorList>
    </citation>
    <scope>NUCLEOTIDE SEQUENCE [LARGE SCALE GENOMIC DNA]</scope>
    <source>
        <tissue evidence="2">Leaves</tissue>
    </source>
</reference>
<name>A0A6A1V7U9_9ROSI</name>
<protein>
    <recommendedName>
        <fullName evidence="1">DUF1664 domain-containing protein</fullName>
    </recommendedName>
</protein>
<dbReference type="Proteomes" id="UP000516437">
    <property type="component" value="Chromosome 6"/>
</dbReference>
<dbReference type="AlphaFoldDB" id="A0A6A1V7U9"/>
<organism evidence="2 3">
    <name type="scientific">Morella rubra</name>
    <name type="common">Chinese bayberry</name>
    <dbReference type="NCBI Taxonomy" id="262757"/>
    <lineage>
        <taxon>Eukaryota</taxon>
        <taxon>Viridiplantae</taxon>
        <taxon>Streptophyta</taxon>
        <taxon>Embryophyta</taxon>
        <taxon>Tracheophyta</taxon>
        <taxon>Spermatophyta</taxon>
        <taxon>Magnoliopsida</taxon>
        <taxon>eudicotyledons</taxon>
        <taxon>Gunneridae</taxon>
        <taxon>Pentapetalae</taxon>
        <taxon>rosids</taxon>
        <taxon>fabids</taxon>
        <taxon>Fagales</taxon>
        <taxon>Myricaceae</taxon>
        <taxon>Morella</taxon>
    </lineage>
</organism>
<dbReference type="OrthoDB" id="544175at2759"/>